<name>A0A6A5ZR38_9PLEO</name>
<feature type="compositionally biased region" description="Acidic residues" evidence="1">
    <location>
        <begin position="188"/>
        <end position="198"/>
    </location>
</feature>
<reference evidence="2" key="1">
    <citation type="journal article" date="2020" name="Stud. Mycol.">
        <title>101 Dothideomycetes genomes: a test case for predicting lifestyles and emergence of pathogens.</title>
        <authorList>
            <person name="Haridas S."/>
            <person name="Albert R."/>
            <person name="Binder M."/>
            <person name="Bloem J."/>
            <person name="Labutti K."/>
            <person name="Salamov A."/>
            <person name="Andreopoulos B."/>
            <person name="Baker S."/>
            <person name="Barry K."/>
            <person name="Bills G."/>
            <person name="Bluhm B."/>
            <person name="Cannon C."/>
            <person name="Castanera R."/>
            <person name="Culley D."/>
            <person name="Daum C."/>
            <person name="Ezra D."/>
            <person name="Gonzalez J."/>
            <person name="Henrissat B."/>
            <person name="Kuo A."/>
            <person name="Liang C."/>
            <person name="Lipzen A."/>
            <person name="Lutzoni F."/>
            <person name="Magnuson J."/>
            <person name="Mondo S."/>
            <person name="Nolan M."/>
            <person name="Ohm R."/>
            <person name="Pangilinan J."/>
            <person name="Park H.-J."/>
            <person name="Ramirez L."/>
            <person name="Alfaro M."/>
            <person name="Sun H."/>
            <person name="Tritt A."/>
            <person name="Yoshinaga Y."/>
            <person name="Zwiers L.-H."/>
            <person name="Turgeon B."/>
            <person name="Goodwin S."/>
            <person name="Spatafora J."/>
            <person name="Crous P."/>
            <person name="Grigoriev I."/>
        </authorList>
    </citation>
    <scope>NUCLEOTIDE SEQUENCE</scope>
    <source>
        <strain evidence="2">CBS 627.86</strain>
    </source>
</reference>
<gene>
    <name evidence="2" type="ORF">BDV96DRAFT_641377</name>
</gene>
<feature type="region of interest" description="Disordered" evidence="1">
    <location>
        <begin position="164"/>
        <end position="198"/>
    </location>
</feature>
<evidence type="ECO:0000313" key="2">
    <source>
        <dbReference type="EMBL" id="KAF2120718.1"/>
    </source>
</evidence>
<dbReference type="EMBL" id="ML977313">
    <property type="protein sequence ID" value="KAF2120718.1"/>
    <property type="molecule type" value="Genomic_DNA"/>
</dbReference>
<organism evidence="2 3">
    <name type="scientific">Lophiotrema nucula</name>
    <dbReference type="NCBI Taxonomy" id="690887"/>
    <lineage>
        <taxon>Eukaryota</taxon>
        <taxon>Fungi</taxon>
        <taxon>Dikarya</taxon>
        <taxon>Ascomycota</taxon>
        <taxon>Pezizomycotina</taxon>
        <taxon>Dothideomycetes</taxon>
        <taxon>Pleosporomycetidae</taxon>
        <taxon>Pleosporales</taxon>
        <taxon>Lophiotremataceae</taxon>
        <taxon>Lophiotrema</taxon>
    </lineage>
</organism>
<evidence type="ECO:0000256" key="1">
    <source>
        <dbReference type="SAM" id="MobiDB-lite"/>
    </source>
</evidence>
<protein>
    <submittedName>
        <fullName evidence="2">Uncharacterized protein</fullName>
    </submittedName>
</protein>
<accession>A0A6A5ZR38</accession>
<dbReference type="Proteomes" id="UP000799770">
    <property type="component" value="Unassembled WGS sequence"/>
</dbReference>
<dbReference type="AlphaFoldDB" id="A0A6A5ZR38"/>
<feature type="compositionally biased region" description="Basic and acidic residues" evidence="1">
    <location>
        <begin position="177"/>
        <end position="187"/>
    </location>
</feature>
<proteinExistence type="predicted"/>
<sequence>MNLVAQRRALLSDWAAESSTRQEDPNKIIKDFLGKEQIDMKVPALYNIVNNNVITNQLWENLLVSGLKKKPDWEKENWKAFKLIQQLLPHLDTQYVKSDLRRYPKLLAEFRTTMENESGFTDSNFKYNTQQMLNFFKQTYFKLRKKYLGDDHFKHPIIWESGNGTQIQDRGDEEDLDVGKMERKDEMSDVEDDQAALEEEVMDEYDDIVM</sequence>
<evidence type="ECO:0000313" key="3">
    <source>
        <dbReference type="Proteomes" id="UP000799770"/>
    </source>
</evidence>
<keyword evidence="3" id="KW-1185">Reference proteome</keyword>